<dbReference type="SUPFAM" id="SSF52540">
    <property type="entry name" value="P-loop containing nucleoside triphosphate hydrolases"/>
    <property type="match status" value="1"/>
</dbReference>
<evidence type="ECO:0000313" key="2">
    <source>
        <dbReference type="Proteomes" id="UP001597111"/>
    </source>
</evidence>
<dbReference type="InterPro" id="IPR055927">
    <property type="entry name" value="DUF7504"/>
</dbReference>
<reference evidence="1 2" key="1">
    <citation type="journal article" date="2019" name="Int. J. Syst. Evol. Microbiol.">
        <title>The Global Catalogue of Microorganisms (GCM) 10K type strain sequencing project: providing services to taxonomists for standard genome sequencing and annotation.</title>
        <authorList>
            <consortium name="The Broad Institute Genomics Platform"/>
            <consortium name="The Broad Institute Genome Sequencing Center for Infectious Disease"/>
            <person name="Wu L."/>
            <person name="Ma J."/>
        </authorList>
    </citation>
    <scope>NUCLEOTIDE SEQUENCE [LARGE SCALE GENOMIC DNA]</scope>
    <source>
        <strain evidence="1 2">CGMCC 1.12285</strain>
    </source>
</reference>
<gene>
    <name evidence="1" type="ORF">ACFR9S_12795</name>
</gene>
<dbReference type="Proteomes" id="UP001597111">
    <property type="component" value="Unassembled WGS sequence"/>
</dbReference>
<name>A0ABD6B8E3_9EURY</name>
<sequence length="219" mass="23925">MSVYDIDDVLPDEMIAELPAGTNVLITGPPMVGKRELAFKLLAVGHEEGEGVLCVTTSASASTMLDEFERQVPTLDRDRVAIVDCSGSDSQQTIREIATERVSSPGDLTGISIGTAKLLQRFSRQNISEVRHGLVSISTLIQYLDLQTVFKFLHIYTSRIEDTGGLGVFTLDSVSHDPKTTNTVTSEFDCVVELRETEDGREVRVKGLPGASRSWHAID</sequence>
<comment type="caution">
    <text evidence="1">The sequence shown here is derived from an EMBL/GenBank/DDBJ whole genome shotgun (WGS) entry which is preliminary data.</text>
</comment>
<dbReference type="Pfam" id="PF24336">
    <property type="entry name" value="DUF7504"/>
    <property type="match status" value="1"/>
</dbReference>
<dbReference type="InterPro" id="IPR027417">
    <property type="entry name" value="P-loop_NTPase"/>
</dbReference>
<keyword evidence="2" id="KW-1185">Reference proteome</keyword>
<dbReference type="RefSeq" id="WP_379730450.1">
    <property type="nucleotide sequence ID" value="NZ_JBHSWZ010000004.1"/>
</dbReference>
<accession>A0ABD6B8E3</accession>
<dbReference type="EMBL" id="JBHUDH010000150">
    <property type="protein sequence ID" value="MFD1527158.1"/>
    <property type="molecule type" value="Genomic_DNA"/>
</dbReference>
<evidence type="ECO:0000313" key="1">
    <source>
        <dbReference type="EMBL" id="MFD1527158.1"/>
    </source>
</evidence>
<protein>
    <submittedName>
        <fullName evidence="1">RAD55 family ATPase</fullName>
    </submittedName>
</protein>
<organism evidence="1 2">
    <name type="scientific">Halolamina salina</name>
    <dbReference type="NCBI Taxonomy" id="1220023"/>
    <lineage>
        <taxon>Archaea</taxon>
        <taxon>Methanobacteriati</taxon>
        <taxon>Methanobacteriota</taxon>
        <taxon>Stenosarchaea group</taxon>
        <taxon>Halobacteria</taxon>
        <taxon>Halobacteriales</taxon>
        <taxon>Haloferacaceae</taxon>
    </lineage>
</organism>
<dbReference type="AlphaFoldDB" id="A0ABD6B8E3"/>
<dbReference type="Gene3D" id="3.40.50.300">
    <property type="entry name" value="P-loop containing nucleotide triphosphate hydrolases"/>
    <property type="match status" value="1"/>
</dbReference>
<proteinExistence type="predicted"/>